<proteinExistence type="predicted"/>
<evidence type="ECO:0000313" key="1">
    <source>
        <dbReference type="EMBL" id="CAB4166504.1"/>
    </source>
</evidence>
<name>A0A6J5PFS9_9CAUD</name>
<dbReference type="EMBL" id="LR796790">
    <property type="protein sequence ID" value="CAB4166504.1"/>
    <property type="molecule type" value="Genomic_DNA"/>
</dbReference>
<protein>
    <submittedName>
        <fullName evidence="1">Uncharacterized protein</fullName>
    </submittedName>
</protein>
<sequence>MRLDHGEAFTAAIAGLQRQFRAIQRGAKNLTGTTIKDEFTNHIHGAIAEALVAKTLGLYCNMSGSDRAVADVGINIEVRQTTLPNGGLIVKKSDKDTSKYYLVCGIYPDLKIIGWMYGENCKQERYWVDTNKKGEKIPAPHYLVPQSDLNPELIEVTL</sequence>
<organism evidence="1">
    <name type="scientific">uncultured Caudovirales phage</name>
    <dbReference type="NCBI Taxonomy" id="2100421"/>
    <lineage>
        <taxon>Viruses</taxon>
        <taxon>Duplodnaviria</taxon>
        <taxon>Heunggongvirae</taxon>
        <taxon>Uroviricota</taxon>
        <taxon>Caudoviricetes</taxon>
        <taxon>Peduoviridae</taxon>
        <taxon>Maltschvirus</taxon>
        <taxon>Maltschvirus maltsch</taxon>
    </lineage>
</organism>
<gene>
    <name evidence="1" type="ORF">UFOVP851_32</name>
</gene>
<reference evidence="1" key="1">
    <citation type="submission" date="2020-04" db="EMBL/GenBank/DDBJ databases">
        <authorList>
            <person name="Chiriac C."/>
            <person name="Salcher M."/>
            <person name="Ghai R."/>
            <person name="Kavagutti S V."/>
        </authorList>
    </citation>
    <scope>NUCLEOTIDE SEQUENCE</scope>
</reference>
<accession>A0A6J5PFS9</accession>